<name>A0A0J1HXN0_BACAN</name>
<reference evidence="1 2" key="1">
    <citation type="submission" date="2015-05" db="EMBL/GenBank/DDBJ databases">
        <title>Whole genome sequence and identification of bacterial endophytes from Costus igneus.</title>
        <authorList>
            <person name="Lee Y.P."/>
            <person name="Gan H.M."/>
            <person name="Eng W."/>
            <person name="Wheatley M.S."/>
            <person name="Caraballo A."/>
            <person name="Polter S."/>
            <person name="Savka M.A."/>
            <person name="Hudson A.O."/>
        </authorList>
    </citation>
    <scope>NUCLEOTIDE SEQUENCE [LARGE SCALE GENOMIC DNA]</scope>
    <source>
        <strain evidence="1 2">RIT375</strain>
    </source>
</reference>
<dbReference type="AlphaFoldDB" id="A0A0J1HXN0"/>
<proteinExistence type="predicted"/>
<sequence>MSNISGLGLGLLIVMLLVFFQIDLASVNTIHQENRESVDIASVDAISLAVNRGDLRVKERMTIDEDVAKAAFAKSFSKNTSFNIPNSKRRLEIHNGEFGNSTPLLSVGVRSLQGSYTKNYFQNWGEYKDDNYIRTSDKQITIIEAKDLRTPPVGGVYND</sequence>
<dbReference type="EMBL" id="LDPG01000007">
    <property type="protein sequence ID" value="KLV18434.1"/>
    <property type="molecule type" value="Genomic_DNA"/>
</dbReference>
<evidence type="ECO:0000313" key="1">
    <source>
        <dbReference type="EMBL" id="KLV18434.1"/>
    </source>
</evidence>
<evidence type="ECO:0000313" key="2">
    <source>
        <dbReference type="Proteomes" id="UP000035904"/>
    </source>
</evidence>
<dbReference type="PATRIC" id="fig|1392.242.peg.5792"/>
<dbReference type="RefSeq" id="WP_047956709.1">
    <property type="nucleotide sequence ID" value="NZ_JBCNIA010000063.1"/>
</dbReference>
<comment type="caution">
    <text evidence="1">The sequence shown here is derived from an EMBL/GenBank/DDBJ whole genome shotgun (WGS) entry which is preliminary data.</text>
</comment>
<accession>A0A0J1HXN0</accession>
<protein>
    <submittedName>
        <fullName evidence="1">Uncharacterized protein</fullName>
    </submittedName>
</protein>
<organism evidence="1 2">
    <name type="scientific">Bacillus anthracis</name>
    <name type="common">anthrax bacterium</name>
    <dbReference type="NCBI Taxonomy" id="1392"/>
    <lineage>
        <taxon>Bacteria</taxon>
        <taxon>Bacillati</taxon>
        <taxon>Bacillota</taxon>
        <taxon>Bacilli</taxon>
        <taxon>Bacillales</taxon>
        <taxon>Bacillaceae</taxon>
        <taxon>Bacillus</taxon>
        <taxon>Bacillus cereus group</taxon>
    </lineage>
</organism>
<gene>
    <name evidence="1" type="ORF">ABW01_13760</name>
</gene>
<dbReference type="Proteomes" id="UP000035904">
    <property type="component" value="Unassembled WGS sequence"/>
</dbReference>